<proteinExistence type="predicted"/>
<evidence type="ECO:0000313" key="3">
    <source>
        <dbReference type="Proteomes" id="UP001345963"/>
    </source>
</evidence>
<accession>A0ABU7AF70</accession>
<dbReference type="EMBL" id="JAHUTI010011702">
    <property type="protein sequence ID" value="MED6236323.1"/>
    <property type="molecule type" value="Genomic_DNA"/>
</dbReference>
<comment type="caution">
    <text evidence="2">The sequence shown here is derived from an EMBL/GenBank/DDBJ whole genome shotgun (WGS) entry which is preliminary data.</text>
</comment>
<dbReference type="Proteomes" id="UP001345963">
    <property type="component" value="Unassembled WGS sequence"/>
</dbReference>
<name>A0ABU7AF70_9TELE</name>
<feature type="compositionally biased region" description="Basic and acidic residues" evidence="1">
    <location>
        <begin position="68"/>
        <end position="78"/>
    </location>
</feature>
<organism evidence="2 3">
    <name type="scientific">Ataeniobius toweri</name>
    <dbReference type="NCBI Taxonomy" id="208326"/>
    <lineage>
        <taxon>Eukaryota</taxon>
        <taxon>Metazoa</taxon>
        <taxon>Chordata</taxon>
        <taxon>Craniata</taxon>
        <taxon>Vertebrata</taxon>
        <taxon>Euteleostomi</taxon>
        <taxon>Actinopterygii</taxon>
        <taxon>Neopterygii</taxon>
        <taxon>Teleostei</taxon>
        <taxon>Neoteleostei</taxon>
        <taxon>Acanthomorphata</taxon>
        <taxon>Ovalentaria</taxon>
        <taxon>Atherinomorphae</taxon>
        <taxon>Cyprinodontiformes</taxon>
        <taxon>Goodeidae</taxon>
        <taxon>Ataeniobius</taxon>
    </lineage>
</organism>
<protein>
    <submittedName>
        <fullName evidence="2">Uncharacterized protein</fullName>
    </submittedName>
</protein>
<evidence type="ECO:0000256" key="1">
    <source>
        <dbReference type="SAM" id="MobiDB-lite"/>
    </source>
</evidence>
<gene>
    <name evidence="2" type="ORF">ATANTOWER_007465</name>
</gene>
<keyword evidence="3" id="KW-1185">Reference proteome</keyword>
<reference evidence="2 3" key="1">
    <citation type="submission" date="2021-07" db="EMBL/GenBank/DDBJ databases">
        <authorList>
            <person name="Palmer J.M."/>
        </authorList>
    </citation>
    <scope>NUCLEOTIDE SEQUENCE [LARGE SCALE GENOMIC DNA]</scope>
    <source>
        <strain evidence="2 3">AT_MEX2019</strain>
        <tissue evidence="2">Muscle</tissue>
    </source>
</reference>
<feature type="region of interest" description="Disordered" evidence="1">
    <location>
        <begin position="55"/>
        <end position="78"/>
    </location>
</feature>
<evidence type="ECO:0000313" key="2">
    <source>
        <dbReference type="EMBL" id="MED6236323.1"/>
    </source>
</evidence>
<sequence>MNHHLIQHLVPDLEFFEGVEVGSPPSPDPKFSNEGVQRCSSRFIHGTPQWVPEWGEPVSRPSVKRRKSMEPMEHNSKC</sequence>